<evidence type="ECO:0000313" key="2">
    <source>
        <dbReference type="Proteomes" id="UP000298652"/>
    </source>
</evidence>
<organism evidence="1 2">
    <name type="scientific">Setaria viridis</name>
    <name type="common">Green bristlegrass</name>
    <name type="synonym">Setaria italica subsp. viridis</name>
    <dbReference type="NCBI Taxonomy" id="4556"/>
    <lineage>
        <taxon>Eukaryota</taxon>
        <taxon>Viridiplantae</taxon>
        <taxon>Streptophyta</taxon>
        <taxon>Embryophyta</taxon>
        <taxon>Tracheophyta</taxon>
        <taxon>Spermatophyta</taxon>
        <taxon>Magnoliopsida</taxon>
        <taxon>Liliopsida</taxon>
        <taxon>Poales</taxon>
        <taxon>Poaceae</taxon>
        <taxon>PACMAD clade</taxon>
        <taxon>Panicoideae</taxon>
        <taxon>Panicodae</taxon>
        <taxon>Paniceae</taxon>
        <taxon>Cenchrinae</taxon>
        <taxon>Setaria</taxon>
    </lineage>
</organism>
<dbReference type="AlphaFoldDB" id="A0A4U6T5R7"/>
<reference evidence="1" key="1">
    <citation type="submission" date="2019-03" db="EMBL/GenBank/DDBJ databases">
        <title>WGS assembly of Setaria viridis.</title>
        <authorList>
            <person name="Huang P."/>
            <person name="Jenkins J."/>
            <person name="Grimwood J."/>
            <person name="Barry K."/>
            <person name="Healey A."/>
            <person name="Mamidi S."/>
            <person name="Sreedasyam A."/>
            <person name="Shu S."/>
            <person name="Feldman M."/>
            <person name="Wu J."/>
            <person name="Yu Y."/>
            <person name="Chen C."/>
            <person name="Johnson J."/>
            <person name="Rokhsar D."/>
            <person name="Baxter I."/>
            <person name="Schmutz J."/>
            <person name="Brutnell T."/>
            <person name="Kellogg E."/>
        </authorList>
    </citation>
    <scope>NUCLEOTIDE SEQUENCE [LARGE SCALE GENOMIC DNA]</scope>
</reference>
<evidence type="ECO:0000313" key="1">
    <source>
        <dbReference type="EMBL" id="TKV95392.1"/>
    </source>
</evidence>
<proteinExistence type="predicted"/>
<dbReference type="Gramene" id="TKV95392">
    <property type="protein sequence ID" value="TKV95392"/>
    <property type="gene ID" value="SEVIR_9G360300v2"/>
</dbReference>
<dbReference type="EMBL" id="CM016560">
    <property type="protein sequence ID" value="TKV95392.1"/>
    <property type="molecule type" value="Genomic_DNA"/>
</dbReference>
<dbReference type="Proteomes" id="UP000298652">
    <property type="component" value="Chromosome 9"/>
</dbReference>
<protein>
    <submittedName>
        <fullName evidence="1">Uncharacterized protein</fullName>
    </submittedName>
</protein>
<keyword evidence="2" id="KW-1185">Reference proteome</keyword>
<name>A0A4U6T5R7_SETVI</name>
<gene>
    <name evidence="1" type="ORF">SEVIR_9G360300v2</name>
</gene>
<sequence>MHRDIWHVSRRCCSRRSYQMSIHRDSIHEIGFSRSYFAPLFYQDQNER</sequence>
<accession>A0A4U6T5R7</accession>